<evidence type="ECO:0000313" key="5">
    <source>
        <dbReference type="EMBL" id="RPH27768.1"/>
    </source>
</evidence>
<comment type="caution">
    <text evidence="5">The sequence shown here is derived from an EMBL/GenBank/DDBJ whole genome shotgun (WGS) entry which is preliminary data.</text>
</comment>
<evidence type="ECO:0000313" key="6">
    <source>
        <dbReference type="Proteomes" id="UP000268615"/>
    </source>
</evidence>
<name>A0A3N5DGN3_9ENTR</name>
<dbReference type="SUPFAM" id="SSF51735">
    <property type="entry name" value="NAD(P)-binding Rossmann-fold domains"/>
    <property type="match status" value="1"/>
</dbReference>
<dbReference type="InterPro" id="IPR013328">
    <property type="entry name" value="6PGD_dom2"/>
</dbReference>
<dbReference type="Proteomes" id="UP000268615">
    <property type="component" value="Unassembled WGS sequence"/>
</dbReference>
<evidence type="ECO:0000256" key="1">
    <source>
        <dbReference type="ARBA" id="ARBA00023002"/>
    </source>
</evidence>
<evidence type="ECO:0000259" key="3">
    <source>
        <dbReference type="Pfam" id="PF00725"/>
    </source>
</evidence>
<sequence length="296" mass="32486">MNNIVASQISIRPVAVIGAGTLGRRIALMMATHGAHIRLYDNNPESYPAVKSFIQDQLPSFTAGGAHAAVQIEFCQTIEEAIKDSWLIIEAIPEILELKISLFAQLDKLAPLDAILASNSSSYPAGKLIGEVSDKRRTRVVNTHFYMPPVQNAVEIGSCGYTDQTIIETLVLHLRHYGFFPFVVGKESIGFIFNRVWAAVKRECLEVVATGVSTPEDLDAIYKLSLGAQAGPFELMDKIGLDVVYNIEKHYAEVNPNLSAQPLRLLEEYISQGRLGIKSGSGFYQYDKNGNKIAAS</sequence>
<dbReference type="InterPro" id="IPR022694">
    <property type="entry name" value="3-OHacyl-CoA_DH"/>
</dbReference>
<dbReference type="InterPro" id="IPR006108">
    <property type="entry name" value="3HC_DH_C"/>
</dbReference>
<dbReference type="GO" id="GO:0016616">
    <property type="term" value="F:oxidoreductase activity, acting on the CH-OH group of donors, NAD or NADP as acceptor"/>
    <property type="evidence" value="ECO:0007669"/>
    <property type="project" value="InterPro"/>
</dbReference>
<dbReference type="Pfam" id="PF02737">
    <property type="entry name" value="3HCDH_N"/>
    <property type="match status" value="1"/>
</dbReference>
<dbReference type="Gene3D" id="1.10.1040.10">
    <property type="entry name" value="N-(1-d-carboxylethyl)-l-norvaline Dehydrogenase, domain 2"/>
    <property type="match status" value="1"/>
</dbReference>
<dbReference type="PIRSF" id="PIRSF000105">
    <property type="entry name" value="HCDH"/>
    <property type="match status" value="1"/>
</dbReference>
<dbReference type="EMBL" id="RPOH01000036">
    <property type="protein sequence ID" value="RPH27768.1"/>
    <property type="molecule type" value="Genomic_DNA"/>
</dbReference>
<dbReference type="AlphaFoldDB" id="A0A3N5DGN3"/>
<dbReference type="GO" id="GO:0070403">
    <property type="term" value="F:NAD+ binding"/>
    <property type="evidence" value="ECO:0007669"/>
    <property type="project" value="InterPro"/>
</dbReference>
<feature type="domain" description="3-hydroxyacyl-CoA dehydrogenase C-terminal" evidence="3">
    <location>
        <begin position="190"/>
        <end position="286"/>
    </location>
</feature>
<dbReference type="RefSeq" id="WP_124024071.1">
    <property type="nucleotide sequence ID" value="NZ_RPOH01000036.1"/>
</dbReference>
<dbReference type="OrthoDB" id="5389341at2"/>
<organism evidence="5 6">
    <name type="scientific">Buttiauxella warmboldiae</name>
    <dbReference type="NCBI Taxonomy" id="82993"/>
    <lineage>
        <taxon>Bacteria</taxon>
        <taxon>Pseudomonadati</taxon>
        <taxon>Pseudomonadota</taxon>
        <taxon>Gammaproteobacteria</taxon>
        <taxon>Enterobacterales</taxon>
        <taxon>Enterobacteriaceae</taxon>
        <taxon>Buttiauxella</taxon>
    </lineage>
</organism>
<dbReference type="GO" id="GO:0006631">
    <property type="term" value="P:fatty acid metabolic process"/>
    <property type="evidence" value="ECO:0007669"/>
    <property type="project" value="InterPro"/>
</dbReference>
<feature type="domain" description="3-hydroxyacyl-CoA dehydrogenase NAD binding" evidence="4">
    <location>
        <begin position="14"/>
        <end position="186"/>
    </location>
</feature>
<dbReference type="Gene3D" id="3.40.50.720">
    <property type="entry name" value="NAD(P)-binding Rossmann-like Domain"/>
    <property type="match status" value="1"/>
</dbReference>
<dbReference type="Pfam" id="PF00725">
    <property type="entry name" value="3HCDH"/>
    <property type="match status" value="1"/>
</dbReference>
<dbReference type="PANTHER" id="PTHR48075">
    <property type="entry name" value="3-HYDROXYACYL-COA DEHYDROGENASE FAMILY PROTEIN"/>
    <property type="match status" value="1"/>
</dbReference>
<dbReference type="PANTHER" id="PTHR48075:SF3">
    <property type="entry name" value="3-HYDROXYACYL-COA DEHYDROGENASE"/>
    <property type="match status" value="1"/>
</dbReference>
<reference evidence="5 6" key="1">
    <citation type="submission" date="2018-11" db="EMBL/GenBank/DDBJ databases">
        <title>Draft genome sequence of Buttiauxella warmboldiae CCUG 35512.</title>
        <authorList>
            <person name="Salva-Serra F."/>
            <person name="Marathe N."/>
            <person name="Moore E."/>
            <person name="Svensson L."/>
            <person name="Engstrom-Jakobsson H."/>
        </authorList>
    </citation>
    <scope>NUCLEOTIDE SEQUENCE [LARGE SCALE GENOMIC DNA]</scope>
    <source>
        <strain evidence="5 6">CCUG 35512</strain>
    </source>
</reference>
<gene>
    <name evidence="5" type="ORF">EHN07_10380</name>
</gene>
<dbReference type="InterPro" id="IPR008927">
    <property type="entry name" value="6-PGluconate_DH-like_C_sf"/>
</dbReference>
<dbReference type="InterPro" id="IPR006176">
    <property type="entry name" value="3-OHacyl-CoA_DH_NAD-bd"/>
</dbReference>
<keyword evidence="1" id="KW-0560">Oxidoreductase</keyword>
<dbReference type="SUPFAM" id="SSF48179">
    <property type="entry name" value="6-phosphogluconate dehydrogenase C-terminal domain-like"/>
    <property type="match status" value="1"/>
</dbReference>
<feature type="site" description="Important for catalytic activity" evidence="2">
    <location>
        <position position="144"/>
    </location>
</feature>
<proteinExistence type="predicted"/>
<protein>
    <submittedName>
        <fullName evidence="5">3-hydroxyacyl-CoA dehydrogenase family protein</fullName>
    </submittedName>
</protein>
<keyword evidence="6" id="KW-1185">Reference proteome</keyword>
<evidence type="ECO:0000259" key="4">
    <source>
        <dbReference type="Pfam" id="PF02737"/>
    </source>
</evidence>
<accession>A0A3N5DGN3</accession>
<dbReference type="InterPro" id="IPR036291">
    <property type="entry name" value="NAD(P)-bd_dom_sf"/>
</dbReference>
<evidence type="ECO:0000256" key="2">
    <source>
        <dbReference type="PIRSR" id="PIRSR000105-1"/>
    </source>
</evidence>